<protein>
    <submittedName>
        <fullName evidence="1">Uncharacterized protein</fullName>
    </submittedName>
</protein>
<accession>A0ACC3TS83</accession>
<evidence type="ECO:0000313" key="1">
    <source>
        <dbReference type="EMBL" id="KAK9323512.1"/>
    </source>
</evidence>
<feature type="non-terminal residue" evidence="1">
    <location>
        <position position="1"/>
    </location>
</feature>
<gene>
    <name evidence="1" type="ORF">V1517DRAFT_320041</name>
</gene>
<sequence>MDMTLGKVENAGSDYCNALQLLKDNPPEQRLDIHAPYSQYLKLEKSWSKYKSETNISEDQKYYPMGQILIQQLEGLEVQDAFYTS</sequence>
<keyword evidence="2" id="KW-1185">Reference proteome</keyword>
<reference evidence="2" key="1">
    <citation type="journal article" date="2024" name="Front. Bioeng. Biotechnol.">
        <title>Genome-scale model development and genomic sequencing of the oleaginous clade Lipomyces.</title>
        <authorList>
            <person name="Czajka J.J."/>
            <person name="Han Y."/>
            <person name="Kim J."/>
            <person name="Mondo S.J."/>
            <person name="Hofstad B.A."/>
            <person name="Robles A."/>
            <person name="Haridas S."/>
            <person name="Riley R."/>
            <person name="LaButti K."/>
            <person name="Pangilinan J."/>
            <person name="Andreopoulos W."/>
            <person name="Lipzen A."/>
            <person name="Yan J."/>
            <person name="Wang M."/>
            <person name="Ng V."/>
            <person name="Grigoriev I.V."/>
            <person name="Spatafora J.W."/>
            <person name="Magnuson J.K."/>
            <person name="Baker S.E."/>
            <person name="Pomraning K.R."/>
        </authorList>
    </citation>
    <scope>NUCLEOTIDE SEQUENCE [LARGE SCALE GENOMIC DNA]</scope>
    <source>
        <strain evidence="2">CBS 10300</strain>
    </source>
</reference>
<organism evidence="1 2">
    <name type="scientific">Lipomyces orientalis</name>
    <dbReference type="NCBI Taxonomy" id="1233043"/>
    <lineage>
        <taxon>Eukaryota</taxon>
        <taxon>Fungi</taxon>
        <taxon>Dikarya</taxon>
        <taxon>Ascomycota</taxon>
        <taxon>Saccharomycotina</taxon>
        <taxon>Lipomycetes</taxon>
        <taxon>Lipomycetales</taxon>
        <taxon>Lipomycetaceae</taxon>
        <taxon>Lipomyces</taxon>
    </lineage>
</organism>
<proteinExistence type="predicted"/>
<dbReference type="Proteomes" id="UP001489719">
    <property type="component" value="Unassembled WGS sequence"/>
</dbReference>
<comment type="caution">
    <text evidence="1">The sequence shown here is derived from an EMBL/GenBank/DDBJ whole genome shotgun (WGS) entry which is preliminary data.</text>
</comment>
<evidence type="ECO:0000313" key="2">
    <source>
        <dbReference type="Proteomes" id="UP001489719"/>
    </source>
</evidence>
<dbReference type="EMBL" id="MU970060">
    <property type="protein sequence ID" value="KAK9323512.1"/>
    <property type="molecule type" value="Genomic_DNA"/>
</dbReference>
<name>A0ACC3TS83_9ASCO</name>